<reference evidence="2" key="1">
    <citation type="journal article" date="2021" name="PeerJ">
        <title>Extensive microbial diversity within the chicken gut microbiome revealed by metagenomics and culture.</title>
        <authorList>
            <person name="Gilroy R."/>
            <person name="Ravi A."/>
            <person name="Getino M."/>
            <person name="Pursley I."/>
            <person name="Horton D.L."/>
            <person name="Alikhan N.F."/>
            <person name="Baker D."/>
            <person name="Gharbi K."/>
            <person name="Hall N."/>
            <person name="Watson M."/>
            <person name="Adriaenssens E.M."/>
            <person name="Foster-Nyarko E."/>
            <person name="Jarju S."/>
            <person name="Secka A."/>
            <person name="Antonio M."/>
            <person name="Oren A."/>
            <person name="Chaudhuri R.R."/>
            <person name="La Ragione R."/>
            <person name="Hildebrand F."/>
            <person name="Pallen M.J."/>
        </authorList>
    </citation>
    <scope>NUCLEOTIDE SEQUENCE</scope>
    <source>
        <strain evidence="2">CHK187-5294</strain>
    </source>
</reference>
<protein>
    <submittedName>
        <fullName evidence="2">Uncharacterized protein</fullName>
    </submittedName>
</protein>
<organism evidence="2 3">
    <name type="scientific">Candidatus Borkfalkia avistercoris</name>
    <dbReference type="NCBI Taxonomy" id="2838504"/>
    <lineage>
        <taxon>Bacteria</taxon>
        <taxon>Bacillati</taxon>
        <taxon>Bacillota</taxon>
        <taxon>Clostridia</taxon>
        <taxon>Christensenellales</taxon>
        <taxon>Christensenellaceae</taxon>
        <taxon>Candidatus Borkfalkia</taxon>
    </lineage>
</organism>
<comment type="caution">
    <text evidence="2">The sequence shown here is derived from an EMBL/GenBank/DDBJ whole genome shotgun (WGS) entry which is preliminary data.</text>
</comment>
<evidence type="ECO:0000256" key="1">
    <source>
        <dbReference type="SAM" id="MobiDB-lite"/>
    </source>
</evidence>
<proteinExistence type="predicted"/>
<accession>A0A9D2IDW7</accession>
<evidence type="ECO:0000313" key="2">
    <source>
        <dbReference type="EMBL" id="HIZ03663.1"/>
    </source>
</evidence>
<name>A0A9D2IDW7_9FIRM</name>
<sequence>MATKAAVQKKSSGSSKLKAAAQKVKDYKQALQDAYDRGYGDGYAAAADIPKVVGAKTAAKTGYSRGLRDNGRVKKYQTKAAQSKSRTAKR</sequence>
<evidence type="ECO:0000313" key="3">
    <source>
        <dbReference type="Proteomes" id="UP000824132"/>
    </source>
</evidence>
<dbReference type="Proteomes" id="UP000824132">
    <property type="component" value="Unassembled WGS sequence"/>
</dbReference>
<dbReference type="EMBL" id="DXCL01000026">
    <property type="protein sequence ID" value="HIZ03663.1"/>
    <property type="molecule type" value="Genomic_DNA"/>
</dbReference>
<reference evidence="2" key="2">
    <citation type="submission" date="2021-04" db="EMBL/GenBank/DDBJ databases">
        <authorList>
            <person name="Gilroy R."/>
        </authorList>
    </citation>
    <scope>NUCLEOTIDE SEQUENCE</scope>
    <source>
        <strain evidence="2">CHK187-5294</strain>
    </source>
</reference>
<feature type="compositionally biased region" description="Polar residues" evidence="1">
    <location>
        <begin position="79"/>
        <end position="90"/>
    </location>
</feature>
<gene>
    <name evidence="2" type="ORF">H9727_05195</name>
</gene>
<feature type="region of interest" description="Disordered" evidence="1">
    <location>
        <begin position="59"/>
        <end position="90"/>
    </location>
</feature>
<dbReference type="AlphaFoldDB" id="A0A9D2IDW7"/>